<feature type="region of interest" description="Disordered" evidence="6">
    <location>
        <begin position="1"/>
        <end position="42"/>
    </location>
</feature>
<feature type="transmembrane region" description="Helical" evidence="7">
    <location>
        <begin position="41"/>
        <end position="58"/>
    </location>
</feature>
<evidence type="ECO:0000256" key="7">
    <source>
        <dbReference type="SAM" id="Phobius"/>
    </source>
</evidence>
<dbReference type="NCBIfam" id="TIGR01167">
    <property type="entry name" value="LPXTG_anchor"/>
    <property type="match status" value="1"/>
</dbReference>
<protein>
    <submittedName>
        <fullName evidence="9">LPXTG cell wall anchor domain-containing protein</fullName>
    </submittedName>
</protein>
<feature type="compositionally biased region" description="Basic and acidic residues" evidence="6">
    <location>
        <begin position="1"/>
        <end position="10"/>
    </location>
</feature>
<keyword evidence="7" id="KW-0812">Transmembrane</keyword>
<dbReference type="AlphaFoldDB" id="A0A9X2MUH2"/>
<feature type="compositionally biased region" description="Acidic residues" evidence="6">
    <location>
        <begin position="11"/>
        <end position="22"/>
    </location>
</feature>
<feature type="domain" description="Gram-positive cocci surface proteins LPxTG" evidence="8">
    <location>
        <begin position="32"/>
        <end position="65"/>
    </location>
</feature>
<dbReference type="PROSITE" id="PS50847">
    <property type="entry name" value="GRAM_POS_ANCHORING"/>
    <property type="match status" value="1"/>
</dbReference>
<keyword evidence="2" id="KW-0134">Cell wall</keyword>
<evidence type="ECO:0000256" key="5">
    <source>
        <dbReference type="ARBA" id="ARBA00023088"/>
    </source>
</evidence>
<evidence type="ECO:0000313" key="10">
    <source>
        <dbReference type="Proteomes" id="UP001141950"/>
    </source>
</evidence>
<keyword evidence="5" id="KW-0572">Peptidoglycan-anchor</keyword>
<dbReference type="Proteomes" id="UP001141950">
    <property type="component" value="Unassembled WGS sequence"/>
</dbReference>
<evidence type="ECO:0000259" key="8">
    <source>
        <dbReference type="PROSITE" id="PS50847"/>
    </source>
</evidence>
<keyword evidence="7" id="KW-1133">Transmembrane helix</keyword>
<keyword evidence="4" id="KW-0732">Signal</keyword>
<keyword evidence="7" id="KW-0472">Membrane</keyword>
<accession>A0A9X2MUH2</accession>
<evidence type="ECO:0000313" key="9">
    <source>
        <dbReference type="EMBL" id="MCR2806745.1"/>
    </source>
</evidence>
<name>A0A9X2MUH2_9BACL</name>
<keyword evidence="10" id="KW-1185">Reference proteome</keyword>
<evidence type="ECO:0000256" key="4">
    <source>
        <dbReference type="ARBA" id="ARBA00022729"/>
    </source>
</evidence>
<dbReference type="RefSeq" id="WP_257450512.1">
    <property type="nucleotide sequence ID" value="NZ_JANIPJ010000019.1"/>
</dbReference>
<evidence type="ECO:0000256" key="2">
    <source>
        <dbReference type="ARBA" id="ARBA00022512"/>
    </source>
</evidence>
<sequence length="65" mass="7349">MEEEEVPRGDDPDDETEIDQSTDENQPPIDELPQTGDSSPVPYYLLGSFMAVTGLVALRKRRRQN</sequence>
<organism evidence="9 10">
    <name type="scientific">Paenibacillus soyae</name>
    <dbReference type="NCBI Taxonomy" id="2969249"/>
    <lineage>
        <taxon>Bacteria</taxon>
        <taxon>Bacillati</taxon>
        <taxon>Bacillota</taxon>
        <taxon>Bacilli</taxon>
        <taxon>Bacillales</taxon>
        <taxon>Paenibacillaceae</taxon>
        <taxon>Paenibacillus</taxon>
    </lineage>
</organism>
<keyword evidence="3" id="KW-0964">Secreted</keyword>
<comment type="subcellular location">
    <subcellularLocation>
        <location evidence="1">Secreted</location>
        <location evidence="1">Cell wall</location>
        <topology evidence="1">Peptidoglycan-anchor</topology>
    </subcellularLocation>
</comment>
<dbReference type="EMBL" id="JANIPJ010000019">
    <property type="protein sequence ID" value="MCR2806745.1"/>
    <property type="molecule type" value="Genomic_DNA"/>
</dbReference>
<dbReference type="InterPro" id="IPR019931">
    <property type="entry name" value="LPXTG_anchor"/>
</dbReference>
<evidence type="ECO:0000256" key="1">
    <source>
        <dbReference type="ARBA" id="ARBA00004168"/>
    </source>
</evidence>
<proteinExistence type="predicted"/>
<evidence type="ECO:0000256" key="3">
    <source>
        <dbReference type="ARBA" id="ARBA00022525"/>
    </source>
</evidence>
<evidence type="ECO:0000256" key="6">
    <source>
        <dbReference type="SAM" id="MobiDB-lite"/>
    </source>
</evidence>
<comment type="caution">
    <text evidence="9">The sequence shown here is derived from an EMBL/GenBank/DDBJ whole genome shotgun (WGS) entry which is preliminary data.</text>
</comment>
<gene>
    <name evidence="9" type="ORF">NQZ67_22950</name>
</gene>
<reference evidence="9" key="1">
    <citation type="submission" date="2022-08" db="EMBL/GenBank/DDBJ databases">
        <title>The genomic sequence of strain Paenibacillus sp. SCIV0701.</title>
        <authorList>
            <person name="Zhao H."/>
        </authorList>
    </citation>
    <scope>NUCLEOTIDE SEQUENCE</scope>
    <source>
        <strain evidence="9">SCIV0701</strain>
    </source>
</reference>
<dbReference type="Pfam" id="PF00746">
    <property type="entry name" value="Gram_pos_anchor"/>
    <property type="match status" value="1"/>
</dbReference>